<keyword evidence="2" id="KW-0479">Metal-binding</keyword>
<feature type="chain" id="PRO_5042058482" evidence="6">
    <location>
        <begin position="31"/>
        <end position="167"/>
    </location>
</feature>
<evidence type="ECO:0000313" key="8">
    <source>
        <dbReference type="EMBL" id="MDJ1480725.1"/>
    </source>
</evidence>
<evidence type="ECO:0000256" key="1">
    <source>
        <dbReference type="ARBA" id="ARBA00022714"/>
    </source>
</evidence>
<reference evidence="8" key="1">
    <citation type="submission" date="2023-05" db="EMBL/GenBank/DDBJ databases">
        <authorList>
            <person name="Zhang X."/>
        </authorList>
    </citation>
    <scope>NUCLEOTIDE SEQUENCE</scope>
    <source>
        <strain evidence="8">YF14B1</strain>
    </source>
</reference>
<organism evidence="8 9">
    <name type="scientific">Xanthocytophaga flava</name>
    <dbReference type="NCBI Taxonomy" id="3048013"/>
    <lineage>
        <taxon>Bacteria</taxon>
        <taxon>Pseudomonadati</taxon>
        <taxon>Bacteroidota</taxon>
        <taxon>Cytophagia</taxon>
        <taxon>Cytophagales</taxon>
        <taxon>Rhodocytophagaceae</taxon>
        <taxon>Xanthocytophaga</taxon>
    </lineage>
</organism>
<keyword evidence="1" id="KW-0001">2Fe-2S</keyword>
<dbReference type="AlphaFoldDB" id="A0AAE3QNL3"/>
<keyword evidence="4" id="KW-0411">Iron-sulfur</keyword>
<name>A0AAE3QNL3_9BACT</name>
<evidence type="ECO:0000313" key="9">
    <source>
        <dbReference type="Proteomes" id="UP001241110"/>
    </source>
</evidence>
<evidence type="ECO:0000256" key="6">
    <source>
        <dbReference type="SAM" id="SignalP"/>
    </source>
</evidence>
<dbReference type="InterPro" id="IPR036922">
    <property type="entry name" value="Rieske_2Fe-2S_sf"/>
</dbReference>
<keyword evidence="3" id="KW-0408">Iron</keyword>
<dbReference type="SUPFAM" id="SSF50022">
    <property type="entry name" value="ISP domain"/>
    <property type="match status" value="1"/>
</dbReference>
<dbReference type="CDD" id="cd03467">
    <property type="entry name" value="Rieske"/>
    <property type="match status" value="1"/>
</dbReference>
<keyword evidence="6" id="KW-0732">Signal</keyword>
<accession>A0AAE3QNL3</accession>
<protein>
    <submittedName>
        <fullName evidence="8">Rieske (2Fe-2S) protein</fullName>
    </submittedName>
</protein>
<evidence type="ECO:0000259" key="7">
    <source>
        <dbReference type="PROSITE" id="PS51296"/>
    </source>
</evidence>
<dbReference type="Proteomes" id="UP001241110">
    <property type="component" value="Unassembled WGS sequence"/>
</dbReference>
<feature type="domain" description="Rieske" evidence="7">
    <location>
        <begin position="91"/>
        <end position="163"/>
    </location>
</feature>
<comment type="caution">
    <text evidence="8">The sequence shown here is derived from an EMBL/GenBank/DDBJ whole genome shotgun (WGS) entry which is preliminary data.</text>
</comment>
<evidence type="ECO:0000256" key="4">
    <source>
        <dbReference type="ARBA" id="ARBA00023014"/>
    </source>
</evidence>
<dbReference type="PROSITE" id="PS51296">
    <property type="entry name" value="RIESKE"/>
    <property type="match status" value="1"/>
</dbReference>
<dbReference type="EMBL" id="JASJOS010000004">
    <property type="protein sequence ID" value="MDJ1480725.1"/>
    <property type="molecule type" value="Genomic_DNA"/>
</dbReference>
<dbReference type="Gene3D" id="2.102.10.10">
    <property type="entry name" value="Rieske [2Fe-2S] iron-sulphur domain"/>
    <property type="match status" value="1"/>
</dbReference>
<dbReference type="InterPro" id="IPR017941">
    <property type="entry name" value="Rieske_2Fe-2S"/>
</dbReference>
<dbReference type="GO" id="GO:0046872">
    <property type="term" value="F:metal ion binding"/>
    <property type="evidence" value="ECO:0007669"/>
    <property type="project" value="UniProtKB-KW"/>
</dbReference>
<evidence type="ECO:0000256" key="2">
    <source>
        <dbReference type="ARBA" id="ARBA00022723"/>
    </source>
</evidence>
<proteinExistence type="predicted"/>
<evidence type="ECO:0000256" key="5">
    <source>
        <dbReference type="ARBA" id="ARBA00023157"/>
    </source>
</evidence>
<feature type="signal peptide" evidence="6">
    <location>
        <begin position="1"/>
        <end position="30"/>
    </location>
</feature>
<dbReference type="Pfam" id="PF00355">
    <property type="entry name" value="Rieske"/>
    <property type="match status" value="1"/>
</dbReference>
<dbReference type="RefSeq" id="WP_313977634.1">
    <property type="nucleotide sequence ID" value="NZ_JASJOS010000004.1"/>
</dbReference>
<dbReference type="GO" id="GO:0051537">
    <property type="term" value="F:2 iron, 2 sulfur cluster binding"/>
    <property type="evidence" value="ECO:0007669"/>
    <property type="project" value="UniProtKB-KW"/>
</dbReference>
<keyword evidence="5" id="KW-1015">Disulfide bond</keyword>
<evidence type="ECO:0000256" key="3">
    <source>
        <dbReference type="ARBA" id="ARBA00023004"/>
    </source>
</evidence>
<gene>
    <name evidence="8" type="ORF">QNI16_09545</name>
</gene>
<dbReference type="InterPro" id="IPR014349">
    <property type="entry name" value="Rieske_Fe-S_prot"/>
</dbReference>
<sequence length="167" mass="17162">MKRSEFLKNLGLSSAALMSIYCLGGLTSCASESPQPNTNTGGNNGGGNTVAGFTGNAKTSAGKISFTLDLTTDNFKSLLTEGSYLYPNSGDVIVAKVKGGGFVALSKACTHQGTTVTYRLNQNDFYCDNHGSEFSTTGSVENGPATAGLTVYSASLNTTTNVLTVSA</sequence>
<dbReference type="PANTHER" id="PTHR10134">
    <property type="entry name" value="CYTOCHROME B-C1 COMPLEX SUBUNIT RIESKE, MITOCHONDRIAL"/>
    <property type="match status" value="1"/>
</dbReference>
<dbReference type="PROSITE" id="PS51257">
    <property type="entry name" value="PROKAR_LIPOPROTEIN"/>
    <property type="match status" value="1"/>
</dbReference>